<organism evidence="1 2">
    <name type="scientific">Thiopseudomonas denitrificans</name>
    <dbReference type="NCBI Taxonomy" id="1501432"/>
    <lineage>
        <taxon>Bacteria</taxon>
        <taxon>Pseudomonadati</taxon>
        <taxon>Pseudomonadota</taxon>
        <taxon>Gammaproteobacteria</taxon>
        <taxon>Pseudomonadales</taxon>
        <taxon>Pseudomonadaceae</taxon>
        <taxon>Thiopseudomonas</taxon>
    </lineage>
</organism>
<dbReference type="Pfam" id="PF10982">
    <property type="entry name" value="DUF2789"/>
    <property type="match status" value="1"/>
</dbReference>
<dbReference type="Gene3D" id="1.10.10.1130">
    <property type="entry name" value="Uncharacterised protein PF10982, DUF2789"/>
    <property type="match status" value="1"/>
</dbReference>
<dbReference type="EMBL" id="SNYK01000011">
    <property type="protein sequence ID" value="TDQ36674.1"/>
    <property type="molecule type" value="Genomic_DNA"/>
</dbReference>
<accession>A0A4R6U0V5</accession>
<dbReference type="RefSeq" id="WP_101496437.1">
    <property type="nucleotide sequence ID" value="NZ_LNJZ01000005.1"/>
</dbReference>
<dbReference type="OrthoDB" id="5828847at2"/>
<dbReference type="InterPro" id="IPR038086">
    <property type="entry name" value="DUF2789_sf"/>
</dbReference>
<name>A0A4R6U0V5_9GAMM</name>
<comment type="caution">
    <text evidence="1">The sequence shown here is derived from an EMBL/GenBank/DDBJ whole genome shotgun (WGS) entry which is preliminary data.</text>
</comment>
<evidence type="ECO:0000313" key="2">
    <source>
        <dbReference type="Proteomes" id="UP000294575"/>
    </source>
</evidence>
<reference evidence="1 2" key="1">
    <citation type="submission" date="2019-03" db="EMBL/GenBank/DDBJ databases">
        <title>Genomic Encyclopedia of Type Strains, Phase IV (KMG-IV): sequencing the most valuable type-strain genomes for metagenomic binning, comparative biology and taxonomic classification.</title>
        <authorList>
            <person name="Goeker M."/>
        </authorList>
    </citation>
    <scope>NUCLEOTIDE SEQUENCE [LARGE SCALE GENOMIC DNA]</scope>
    <source>
        <strain evidence="1 2">DSM 28679</strain>
    </source>
</reference>
<protein>
    <submittedName>
        <fullName evidence="1">Uncharacterized protein DUF2789</fullName>
    </submittedName>
</protein>
<dbReference type="Proteomes" id="UP000294575">
    <property type="component" value="Unassembled WGS sequence"/>
</dbReference>
<keyword evidence="2" id="KW-1185">Reference proteome</keyword>
<evidence type="ECO:0000313" key="1">
    <source>
        <dbReference type="EMBL" id="TDQ36674.1"/>
    </source>
</evidence>
<gene>
    <name evidence="1" type="ORF">DFQ45_11155</name>
</gene>
<dbReference type="InterPro" id="IPR021250">
    <property type="entry name" value="DUF2789"/>
</dbReference>
<sequence>MITATPRMTNLFLQLGLDSSQEGIERFLLENELPEDVHILEAPFWSESQVELLRELLCADANWSLVVDQLSEALRACVCQEGKK</sequence>
<dbReference type="AlphaFoldDB" id="A0A4R6U0V5"/>
<proteinExistence type="predicted"/>